<comment type="caution">
    <text evidence="3">The sequence shown here is derived from an EMBL/GenBank/DDBJ whole genome shotgun (WGS) entry which is preliminary data.</text>
</comment>
<dbReference type="FunFam" id="3.40.50.300:FF:000285">
    <property type="entry name" value="Sporulation initiation inhibitor Soj"/>
    <property type="match status" value="1"/>
</dbReference>
<feature type="domain" description="AAA" evidence="2">
    <location>
        <begin position="2"/>
        <end position="174"/>
    </location>
</feature>
<dbReference type="SUPFAM" id="SSF52540">
    <property type="entry name" value="P-loop containing nucleoside triphosphate hydrolases"/>
    <property type="match status" value="1"/>
</dbReference>
<accession>A0A0P9HET5</accession>
<dbReference type="InterPro" id="IPR027417">
    <property type="entry name" value="P-loop_NTPase"/>
</dbReference>
<dbReference type="InterPro" id="IPR025669">
    <property type="entry name" value="AAA_dom"/>
</dbReference>
<dbReference type="Pfam" id="PF13614">
    <property type="entry name" value="AAA_31"/>
    <property type="match status" value="1"/>
</dbReference>
<evidence type="ECO:0000256" key="1">
    <source>
        <dbReference type="ARBA" id="ARBA00006976"/>
    </source>
</evidence>
<name>A0A0P9HET5_9CHLR</name>
<dbReference type="InterPro" id="IPR050678">
    <property type="entry name" value="DNA_Partitioning_ATPase"/>
</dbReference>
<dbReference type="PANTHER" id="PTHR13696">
    <property type="entry name" value="P-LOOP CONTAINING NUCLEOSIDE TRIPHOSPHATE HYDROLASE"/>
    <property type="match status" value="1"/>
</dbReference>
<evidence type="ECO:0000313" key="3">
    <source>
        <dbReference type="EMBL" id="KPV53260.1"/>
    </source>
</evidence>
<dbReference type="Proteomes" id="UP000050509">
    <property type="component" value="Unassembled WGS sequence"/>
</dbReference>
<protein>
    <submittedName>
        <fullName evidence="3">Sporulation initiation inhibitor Soj</fullName>
    </submittedName>
</protein>
<dbReference type="Gene3D" id="3.40.50.300">
    <property type="entry name" value="P-loop containing nucleotide triphosphate hydrolases"/>
    <property type="match status" value="1"/>
</dbReference>
<comment type="similarity">
    <text evidence="1">Belongs to the ParA family.</text>
</comment>
<gene>
    <name evidence="3" type="ORF">SE17_10685</name>
</gene>
<proteinExistence type="inferred from homology"/>
<reference evidence="3 4" key="1">
    <citation type="submission" date="2015-09" db="EMBL/GenBank/DDBJ databases">
        <title>Draft genome sequence of Kouleothrix aurantiaca JCM 19913.</title>
        <authorList>
            <person name="Hemp J."/>
        </authorList>
    </citation>
    <scope>NUCLEOTIDE SEQUENCE [LARGE SCALE GENOMIC DNA]</scope>
    <source>
        <strain evidence="3 4">COM-B</strain>
    </source>
</reference>
<dbReference type="CDD" id="cd02042">
    <property type="entry name" value="ParAB_family"/>
    <property type="match status" value="1"/>
</dbReference>
<dbReference type="AlphaFoldDB" id="A0A0P9HET5"/>
<keyword evidence="4" id="KW-1185">Reference proteome</keyword>
<sequence>MIIATAMQKGGVGKTTTTLALGSELARSGARVLLIDLDPQGSLTEGLGIDPNHITQSVYEMLLHPDHAPGFATIETAYGADLIPATLALAGAELAFAGRFGRELLLRTALIPLRSQYDYILIDSPPSLGLFTINALVAADTLLVPLQAHVYALNAMGQLEQTITMARQLNPVLAIGGIVMTMIDKRTSVNAVIEAAARERYRDLVFAATIPLNTKIVEAPAAGQPITVYARESAGAHAYRALAEEVRKRWPVS</sequence>
<organism evidence="3 4">
    <name type="scientific">Kouleothrix aurantiaca</name>
    <dbReference type="NCBI Taxonomy" id="186479"/>
    <lineage>
        <taxon>Bacteria</taxon>
        <taxon>Bacillati</taxon>
        <taxon>Chloroflexota</taxon>
        <taxon>Chloroflexia</taxon>
        <taxon>Chloroflexales</taxon>
        <taxon>Roseiflexineae</taxon>
        <taxon>Roseiflexaceae</taxon>
        <taxon>Kouleothrix</taxon>
    </lineage>
</organism>
<evidence type="ECO:0000259" key="2">
    <source>
        <dbReference type="Pfam" id="PF13614"/>
    </source>
</evidence>
<evidence type="ECO:0000313" key="4">
    <source>
        <dbReference type="Proteomes" id="UP000050509"/>
    </source>
</evidence>
<dbReference type="PANTHER" id="PTHR13696:SF99">
    <property type="entry name" value="COBYRINIC ACID AC-DIAMIDE SYNTHASE"/>
    <property type="match status" value="1"/>
</dbReference>
<dbReference type="PIRSF" id="PIRSF009320">
    <property type="entry name" value="Nuc_binding_HP_1000"/>
    <property type="match status" value="1"/>
</dbReference>
<dbReference type="EMBL" id="LJCR01000300">
    <property type="protein sequence ID" value="KPV53260.1"/>
    <property type="molecule type" value="Genomic_DNA"/>
</dbReference>